<dbReference type="SUPFAM" id="SSF103473">
    <property type="entry name" value="MFS general substrate transporter"/>
    <property type="match status" value="1"/>
</dbReference>
<dbReference type="EMBL" id="JAKJXP020000030">
    <property type="protein sequence ID" value="KAK7753312.1"/>
    <property type="molecule type" value="Genomic_DNA"/>
</dbReference>
<feature type="region of interest" description="Disordered" evidence="5">
    <location>
        <begin position="115"/>
        <end position="141"/>
    </location>
</feature>
<feature type="transmembrane region" description="Helical" evidence="6">
    <location>
        <begin position="537"/>
        <end position="558"/>
    </location>
</feature>
<keyword evidence="4 6" id="KW-0472">Membrane</keyword>
<dbReference type="PROSITE" id="PS50850">
    <property type="entry name" value="MFS"/>
    <property type="match status" value="1"/>
</dbReference>
<dbReference type="Pfam" id="PF07690">
    <property type="entry name" value="MFS_1"/>
    <property type="match status" value="1"/>
</dbReference>
<dbReference type="GO" id="GO:0022857">
    <property type="term" value="F:transmembrane transporter activity"/>
    <property type="evidence" value="ECO:0007669"/>
    <property type="project" value="InterPro"/>
</dbReference>
<evidence type="ECO:0000313" key="9">
    <source>
        <dbReference type="Proteomes" id="UP001320420"/>
    </source>
</evidence>
<feature type="transmembrane region" description="Helical" evidence="6">
    <location>
        <begin position="194"/>
        <end position="214"/>
    </location>
</feature>
<feature type="transmembrane region" description="Helical" evidence="6">
    <location>
        <begin position="221"/>
        <end position="242"/>
    </location>
</feature>
<dbReference type="FunFam" id="1.20.1250.20:FF:000011">
    <property type="entry name" value="MFS multidrug transporter, putative"/>
    <property type="match status" value="1"/>
</dbReference>
<evidence type="ECO:0000256" key="6">
    <source>
        <dbReference type="SAM" id="Phobius"/>
    </source>
</evidence>
<feature type="compositionally biased region" description="Basic and acidic residues" evidence="5">
    <location>
        <begin position="46"/>
        <end position="57"/>
    </location>
</feature>
<comment type="subcellular location">
    <subcellularLocation>
        <location evidence="1">Membrane</location>
        <topology evidence="1">Multi-pass membrane protein</topology>
    </subcellularLocation>
</comment>
<feature type="transmembrane region" description="Helical" evidence="6">
    <location>
        <begin position="507"/>
        <end position="525"/>
    </location>
</feature>
<evidence type="ECO:0000259" key="7">
    <source>
        <dbReference type="PROSITE" id="PS50850"/>
    </source>
</evidence>
<dbReference type="Proteomes" id="UP001320420">
    <property type="component" value="Unassembled WGS sequence"/>
</dbReference>
<feature type="transmembrane region" description="Helical" evidence="6">
    <location>
        <begin position="570"/>
        <end position="591"/>
    </location>
</feature>
<dbReference type="Gene3D" id="1.20.1250.20">
    <property type="entry name" value="MFS general substrate transporter like domains"/>
    <property type="match status" value="1"/>
</dbReference>
<feature type="transmembrane region" description="Helical" evidence="6">
    <location>
        <begin position="597"/>
        <end position="619"/>
    </location>
</feature>
<comment type="caution">
    <text evidence="8">The sequence shown here is derived from an EMBL/GenBank/DDBJ whole genome shotgun (WGS) entry which is preliminary data.</text>
</comment>
<protein>
    <recommendedName>
        <fullName evidence="7">Major facilitator superfamily (MFS) profile domain-containing protein</fullName>
    </recommendedName>
</protein>
<evidence type="ECO:0000256" key="2">
    <source>
        <dbReference type="ARBA" id="ARBA00022692"/>
    </source>
</evidence>
<feature type="transmembrane region" description="Helical" evidence="6">
    <location>
        <begin position="289"/>
        <end position="307"/>
    </location>
</feature>
<feature type="transmembrane region" description="Helical" evidence="6">
    <location>
        <begin position="313"/>
        <end position="335"/>
    </location>
</feature>
<dbReference type="CDD" id="cd17323">
    <property type="entry name" value="MFS_Tpo1_MDR_like"/>
    <property type="match status" value="1"/>
</dbReference>
<evidence type="ECO:0000256" key="4">
    <source>
        <dbReference type="ARBA" id="ARBA00023136"/>
    </source>
</evidence>
<proteinExistence type="predicted"/>
<keyword evidence="9" id="KW-1185">Reference proteome</keyword>
<feature type="region of interest" description="Disordered" evidence="5">
    <location>
        <begin position="359"/>
        <end position="390"/>
    </location>
</feature>
<accession>A0AAN9UU63</accession>
<feature type="transmembrane region" description="Helical" evidence="6">
    <location>
        <begin position="453"/>
        <end position="475"/>
    </location>
</feature>
<reference evidence="8 9" key="1">
    <citation type="submission" date="2024-02" db="EMBL/GenBank/DDBJ databases">
        <title>De novo assembly and annotation of 12 fungi associated with fruit tree decline syndrome in Ontario, Canada.</title>
        <authorList>
            <person name="Sulman M."/>
            <person name="Ellouze W."/>
            <person name="Ilyukhin E."/>
        </authorList>
    </citation>
    <scope>NUCLEOTIDE SEQUENCE [LARGE SCALE GENOMIC DNA]</scope>
    <source>
        <strain evidence="8 9">M11/M66-122</strain>
    </source>
</reference>
<evidence type="ECO:0000256" key="3">
    <source>
        <dbReference type="ARBA" id="ARBA00022989"/>
    </source>
</evidence>
<evidence type="ECO:0000313" key="8">
    <source>
        <dbReference type="EMBL" id="KAK7753312.1"/>
    </source>
</evidence>
<dbReference type="GO" id="GO:0016020">
    <property type="term" value="C:membrane"/>
    <property type="evidence" value="ECO:0007669"/>
    <property type="project" value="UniProtKB-SubCell"/>
</dbReference>
<gene>
    <name evidence="8" type="ORF">SLS62_004831</name>
</gene>
<dbReference type="InterPro" id="IPR036259">
    <property type="entry name" value="MFS_trans_sf"/>
</dbReference>
<dbReference type="InterPro" id="IPR020846">
    <property type="entry name" value="MFS_dom"/>
</dbReference>
<keyword evidence="2 6" id="KW-0812">Transmembrane</keyword>
<dbReference type="InterPro" id="IPR011701">
    <property type="entry name" value="MFS"/>
</dbReference>
<name>A0AAN9UU63_9PEZI</name>
<dbReference type="PANTHER" id="PTHR23502">
    <property type="entry name" value="MAJOR FACILITATOR SUPERFAMILY"/>
    <property type="match status" value="1"/>
</dbReference>
<feature type="compositionally biased region" description="Pro residues" evidence="5">
    <location>
        <begin position="118"/>
        <end position="129"/>
    </location>
</feature>
<dbReference type="AlphaFoldDB" id="A0AAN9UU63"/>
<feature type="domain" description="Major facilitator superfamily (MFS) profile" evidence="7">
    <location>
        <begin position="156"/>
        <end position="634"/>
    </location>
</feature>
<organism evidence="8 9">
    <name type="scientific">Diatrype stigma</name>
    <dbReference type="NCBI Taxonomy" id="117547"/>
    <lineage>
        <taxon>Eukaryota</taxon>
        <taxon>Fungi</taxon>
        <taxon>Dikarya</taxon>
        <taxon>Ascomycota</taxon>
        <taxon>Pezizomycotina</taxon>
        <taxon>Sordariomycetes</taxon>
        <taxon>Xylariomycetidae</taxon>
        <taxon>Xylariales</taxon>
        <taxon>Diatrypaceae</taxon>
        <taxon>Diatrype</taxon>
    </lineage>
</organism>
<sequence length="634" mass="68106">MVDIESQSAGDPARRQSTDIARSGSGSGVDNNEVESSAPNSSTESIDQHSSCRDKRSEAVGFLDASALVIAPRPASEAAVSTGENEDFSDQQKEALVAAMKEDADYIRKEMGAAMPVEEPPSPPPPPNDNPNLVAWSGPDDPENPKNWPYSRRWAVVFVVSTFTLMSPMSSSMIAPSLTAIGEDLDIPDGFGRVLALSIFVLAYAIGPLLWGPLSELYGRVIVLQLTNLIYMVFNLGCGLAQTQEQLVAFRFLAGLGGSAPLAIGGGVLTDHEYLVFTPEERGKALSVYALMPLLGPAIGPIAGGFITEGASWRWVFYATTIADAIVQGAGLFFLRETYAPVLLARRRDALIKETGNTTLRTPYDDETDDDDDNGHSGLSGNKREDCSHSSRSSNMRVLLKTLRIAFVRPFRLLATQPIIQFLALYMMYLYGLMYIVLSTFPTLWSAPRPAGYGMGVGVGGLNYLSLGLGCFLGAQTAARAQDRIYAALKRRNGNAAAGRPEYRVPLMVPAALLVPAGLLIYGWTAQQKTHWVGPDAGVVLFSAGVIVGNGCVQGYVVDAYPRYAASGMAAVTVLRSLAGFGFPLFAPAMYDRLGMGWSNTILALVGVVIGWPGPPLLWRFGEALRRRSPYAAN</sequence>
<feature type="transmembrane region" description="Helical" evidence="6">
    <location>
        <begin position="248"/>
        <end position="269"/>
    </location>
</feature>
<keyword evidence="3 6" id="KW-1133">Transmembrane helix</keyword>
<feature type="transmembrane region" description="Helical" evidence="6">
    <location>
        <begin position="154"/>
        <end position="174"/>
    </location>
</feature>
<dbReference type="PANTHER" id="PTHR23502:SF60">
    <property type="entry name" value="MAJOR FACILITATOR SUPERFAMILY (MFS) PROFILE DOMAIN-CONTAINING PROTEIN-RELATED"/>
    <property type="match status" value="1"/>
</dbReference>
<feature type="transmembrane region" description="Helical" evidence="6">
    <location>
        <begin position="419"/>
        <end position="441"/>
    </location>
</feature>
<evidence type="ECO:0000256" key="1">
    <source>
        <dbReference type="ARBA" id="ARBA00004141"/>
    </source>
</evidence>
<evidence type="ECO:0000256" key="5">
    <source>
        <dbReference type="SAM" id="MobiDB-lite"/>
    </source>
</evidence>
<feature type="compositionally biased region" description="Polar residues" evidence="5">
    <location>
        <begin position="28"/>
        <end position="45"/>
    </location>
</feature>
<feature type="region of interest" description="Disordered" evidence="5">
    <location>
        <begin position="1"/>
        <end position="57"/>
    </location>
</feature>